<evidence type="ECO:0000313" key="3">
    <source>
        <dbReference type="EMBL" id="QJH94990.1"/>
    </source>
</evidence>
<dbReference type="EMBL" id="MT144032">
    <property type="protein sequence ID" value="QJA47128.1"/>
    <property type="molecule type" value="Genomic_DNA"/>
</dbReference>
<keyword evidence="1" id="KW-1133">Transmembrane helix</keyword>
<evidence type="ECO:0000313" key="2">
    <source>
        <dbReference type="EMBL" id="QJA47128.1"/>
    </source>
</evidence>
<keyword evidence="1" id="KW-0812">Transmembrane</keyword>
<organism evidence="2">
    <name type="scientific">viral metagenome</name>
    <dbReference type="NCBI Taxonomy" id="1070528"/>
    <lineage>
        <taxon>unclassified sequences</taxon>
        <taxon>metagenomes</taxon>
        <taxon>organismal metagenomes</taxon>
    </lineage>
</organism>
<feature type="transmembrane region" description="Helical" evidence="1">
    <location>
        <begin position="36"/>
        <end position="57"/>
    </location>
</feature>
<protein>
    <submittedName>
        <fullName evidence="2">Uncharacterized protein</fullName>
    </submittedName>
</protein>
<name>A0A6H1ZHX0_9ZZZZ</name>
<dbReference type="EMBL" id="MT144610">
    <property type="protein sequence ID" value="QJH94990.1"/>
    <property type="molecule type" value="Genomic_DNA"/>
</dbReference>
<keyword evidence="1" id="KW-0472">Membrane</keyword>
<evidence type="ECO:0000256" key="1">
    <source>
        <dbReference type="SAM" id="Phobius"/>
    </source>
</evidence>
<sequence>MSIPVFGWGLVLLFMRYEESEDKWVKDQAWKDYYGAIVGFILGLIAQSIIFWCLYGWQS</sequence>
<dbReference type="AlphaFoldDB" id="A0A6H1ZHX0"/>
<gene>
    <name evidence="2" type="ORF">TM448A00604_0023</name>
    <name evidence="3" type="ORF">TM448B00314_0050</name>
</gene>
<proteinExistence type="predicted"/>
<reference evidence="2" key="1">
    <citation type="submission" date="2020-03" db="EMBL/GenBank/DDBJ databases">
        <title>The deep terrestrial virosphere.</title>
        <authorList>
            <person name="Holmfeldt K."/>
            <person name="Nilsson E."/>
            <person name="Simone D."/>
            <person name="Lopez-Fernandez M."/>
            <person name="Wu X."/>
            <person name="de Brujin I."/>
            <person name="Lundin D."/>
            <person name="Andersson A."/>
            <person name="Bertilsson S."/>
            <person name="Dopson M."/>
        </authorList>
    </citation>
    <scope>NUCLEOTIDE SEQUENCE</scope>
    <source>
        <strain evidence="2">TM448A00604</strain>
        <strain evidence="3">TM448B00314</strain>
    </source>
</reference>
<accession>A0A6H1ZHX0</accession>